<dbReference type="AlphaFoldDB" id="A0A6U3Z4S1"/>
<proteinExistence type="predicted"/>
<sequence>MQQLGKMQHVDNPANYAYDFNWNMCDFFEKCTHKEIHTLSFLETERKMGMQPLHLYPSILKCGVTFETDQNLFFKGGAQRKKNNSIVDKRRDKMPGTLVLFFLA</sequence>
<reference evidence="1" key="1">
    <citation type="submission" date="2021-01" db="EMBL/GenBank/DDBJ databases">
        <authorList>
            <person name="Corre E."/>
            <person name="Pelletier E."/>
            <person name="Niang G."/>
            <person name="Scheremetjew M."/>
            <person name="Finn R."/>
            <person name="Kale V."/>
            <person name="Holt S."/>
            <person name="Cochrane G."/>
            <person name="Meng A."/>
            <person name="Brown T."/>
            <person name="Cohen L."/>
        </authorList>
    </citation>
    <scope>NUCLEOTIDE SEQUENCE</scope>
    <source>
        <strain evidence="1">Pop2</strain>
    </source>
</reference>
<protein>
    <submittedName>
        <fullName evidence="1">Uncharacterized protein</fullName>
    </submittedName>
</protein>
<accession>A0A6U3Z4S1</accession>
<name>A0A6U3Z4S1_9STRA</name>
<gene>
    <name evidence="1" type="ORF">DBRI1063_LOCUS11127</name>
</gene>
<dbReference type="EMBL" id="HBGN01017365">
    <property type="protein sequence ID" value="CAD9330118.1"/>
    <property type="molecule type" value="Transcribed_RNA"/>
</dbReference>
<evidence type="ECO:0000313" key="1">
    <source>
        <dbReference type="EMBL" id="CAD9330118.1"/>
    </source>
</evidence>
<organism evidence="1">
    <name type="scientific">Ditylum brightwellii</name>
    <dbReference type="NCBI Taxonomy" id="49249"/>
    <lineage>
        <taxon>Eukaryota</taxon>
        <taxon>Sar</taxon>
        <taxon>Stramenopiles</taxon>
        <taxon>Ochrophyta</taxon>
        <taxon>Bacillariophyta</taxon>
        <taxon>Mediophyceae</taxon>
        <taxon>Lithodesmiophycidae</taxon>
        <taxon>Lithodesmiales</taxon>
        <taxon>Lithodesmiaceae</taxon>
        <taxon>Ditylum</taxon>
    </lineage>
</organism>